<reference evidence="1 2" key="2">
    <citation type="submission" date="2020-04" db="EMBL/GenBank/DDBJ databases">
        <title>Complete genome sequence of Alteromonas pelagimontana 5.12T.</title>
        <authorList>
            <person name="Sinha R.K."/>
            <person name="Krishnan K.P."/>
            <person name="Kurian J.P."/>
        </authorList>
    </citation>
    <scope>NUCLEOTIDE SEQUENCE [LARGE SCALE GENOMIC DNA]</scope>
    <source>
        <strain evidence="1 2">5.12</strain>
    </source>
</reference>
<organism evidence="1 2">
    <name type="scientific">Alteromonas pelagimontana</name>
    <dbReference type="NCBI Taxonomy" id="1858656"/>
    <lineage>
        <taxon>Bacteria</taxon>
        <taxon>Pseudomonadati</taxon>
        <taxon>Pseudomonadota</taxon>
        <taxon>Gammaproteobacteria</taxon>
        <taxon>Alteromonadales</taxon>
        <taxon>Alteromonadaceae</taxon>
        <taxon>Alteromonas/Salinimonas group</taxon>
        <taxon>Alteromonas</taxon>
    </lineage>
</organism>
<evidence type="ECO:0000313" key="1">
    <source>
        <dbReference type="EMBL" id="QJR82348.1"/>
    </source>
</evidence>
<dbReference type="OrthoDB" id="127311at2"/>
<gene>
    <name evidence="1" type="ORF">CA267_017125</name>
</gene>
<keyword evidence="2" id="KW-1185">Reference proteome</keyword>
<dbReference type="KEGG" id="apel:CA267_017125"/>
<protein>
    <recommendedName>
        <fullName evidence="3">TonB-dependent receptor</fullName>
    </recommendedName>
</protein>
<dbReference type="EMBL" id="CP052766">
    <property type="protein sequence ID" value="QJR82348.1"/>
    <property type="molecule type" value="Genomic_DNA"/>
</dbReference>
<evidence type="ECO:0008006" key="3">
    <source>
        <dbReference type="Google" id="ProtNLM"/>
    </source>
</evidence>
<evidence type="ECO:0000313" key="2">
    <source>
        <dbReference type="Proteomes" id="UP000219285"/>
    </source>
</evidence>
<dbReference type="RefSeq" id="WP_075609659.1">
    <property type="nucleotide sequence ID" value="NZ_CP052766.1"/>
</dbReference>
<reference evidence="2" key="1">
    <citation type="submission" date="2014-12" db="EMBL/GenBank/DDBJ databases">
        <title>Complete genome sequence of a multi-drug resistant Klebsiella pneumoniae.</title>
        <authorList>
            <person name="Hua X."/>
            <person name="Chen Q."/>
            <person name="Li X."/>
            <person name="Feng Y."/>
            <person name="Ruan Z."/>
            <person name="Yu Y."/>
        </authorList>
    </citation>
    <scope>NUCLEOTIDE SEQUENCE [LARGE SCALE GENOMIC DNA]</scope>
    <source>
        <strain evidence="2">5.12</strain>
    </source>
</reference>
<sequence length="91" mass="10252">MQFQQDDIDTMLGAYYFSQNLDLDFAIVSLVNLRWQLNIPDYDLTIIAWSQNVLNGNYAVKNGFDAPVKTGKVMAYPGQPGTYGLTVQKNL</sequence>
<dbReference type="AlphaFoldDB" id="A0A6M4MHE9"/>
<accession>A0A6M4MHE9</accession>
<name>A0A6M4MHE9_9ALTE</name>
<dbReference type="Proteomes" id="UP000219285">
    <property type="component" value="Chromosome"/>
</dbReference>
<proteinExistence type="predicted"/>